<dbReference type="RefSeq" id="WP_127751185.1">
    <property type="nucleotide sequence ID" value="NZ_CP033220.1"/>
</dbReference>
<keyword evidence="2" id="KW-0614">Plasmid</keyword>
<dbReference type="EMBL" id="CP033220">
    <property type="protein sequence ID" value="AZV80679.1"/>
    <property type="molecule type" value="Genomic_DNA"/>
</dbReference>
<organism evidence="2 3">
    <name type="scientific">Parasedimentitalea marina</name>
    <dbReference type="NCBI Taxonomy" id="2483033"/>
    <lineage>
        <taxon>Bacteria</taxon>
        <taxon>Pseudomonadati</taxon>
        <taxon>Pseudomonadota</taxon>
        <taxon>Alphaproteobacteria</taxon>
        <taxon>Rhodobacterales</taxon>
        <taxon>Paracoccaceae</taxon>
        <taxon>Parasedimentitalea</taxon>
    </lineage>
</organism>
<reference evidence="2 3" key="1">
    <citation type="submission" date="2018-10" db="EMBL/GenBank/DDBJ databases">
        <title>Parasedimentitalea marina sp. nov., a psychrophilic bacterium isolated from deep seawater of the New Britain Trench.</title>
        <authorList>
            <person name="Cao J."/>
        </authorList>
    </citation>
    <scope>NUCLEOTIDE SEQUENCE [LARGE SCALE GENOMIC DNA]</scope>
    <source>
        <strain evidence="2 3">W43</strain>
        <plasmid evidence="2 3">pW43A</plasmid>
    </source>
</reference>
<evidence type="ECO:0000313" key="2">
    <source>
        <dbReference type="EMBL" id="AZV80679.1"/>
    </source>
</evidence>
<evidence type="ECO:0000256" key="1">
    <source>
        <dbReference type="SAM" id="Coils"/>
    </source>
</evidence>
<name>A0A3T0N9L2_9RHOB</name>
<protein>
    <submittedName>
        <fullName evidence="2">Uncharacterized protein</fullName>
    </submittedName>
</protein>
<accession>A0A3T0N9L2</accession>
<dbReference type="KEGG" id="sedi:EBB79_22260"/>
<gene>
    <name evidence="2" type="ORF">EBB79_22260</name>
</gene>
<feature type="coiled-coil region" evidence="1">
    <location>
        <begin position="290"/>
        <end position="317"/>
    </location>
</feature>
<dbReference type="Proteomes" id="UP000283063">
    <property type="component" value="Plasmid pW43A"/>
</dbReference>
<dbReference type="OrthoDB" id="7829173at2"/>
<keyword evidence="3" id="KW-1185">Reference proteome</keyword>
<sequence>MGDNPYFSVGLEDLHAFSQELARARAFGFTPHLRILTNQRALTSDRIELLARLPVPATLEEWSEAREAELISQSLACFLPVNAQNFSTVKSLNRAVTTLTNGGQVLSSGFPLYDPLSDFVYRDIADLLHDLEADHLKLRGDSLSDLKRLMSDLSDPETEACSLTAFLQTLPTPAPTDTEKPIAVLHGLHPSGNLHKAVRKLGALSVAAPQTKRTLNFDVALSPGDGENGVEIIFSQKAGNLLKPCYAARLKQIGEIGGAPVSNLWLAKDEMPESCRVVALSAPLRPLNEMARYGAELRRMRALLAQLFEELDVILAENRSPYMEEADLMTAVHSV</sequence>
<keyword evidence="1" id="KW-0175">Coiled coil</keyword>
<proteinExistence type="predicted"/>
<dbReference type="AlphaFoldDB" id="A0A3T0N9L2"/>
<evidence type="ECO:0000313" key="3">
    <source>
        <dbReference type="Proteomes" id="UP000283063"/>
    </source>
</evidence>
<geneLocation type="plasmid" evidence="2 3">
    <name>pW43A</name>
</geneLocation>